<evidence type="ECO:0000313" key="3">
    <source>
        <dbReference type="Proteomes" id="UP001165263"/>
    </source>
</evidence>
<feature type="chain" id="PRO_5046979270" evidence="1">
    <location>
        <begin position="23"/>
        <end position="311"/>
    </location>
</feature>
<protein>
    <submittedName>
        <fullName evidence="2">Uncharacterized protein</fullName>
    </submittedName>
</protein>
<dbReference type="Proteomes" id="UP001165263">
    <property type="component" value="Unassembled WGS sequence"/>
</dbReference>
<gene>
    <name evidence="2" type="ORF">NX786_14085</name>
</gene>
<name>A0ABT2BZB0_9BURK</name>
<keyword evidence="1" id="KW-0732">Signal</keyword>
<sequence length="311" mass="34073">MKTVLSLAMPLAIVISVSESHAATLDDAAKLIAQRGAKISDVKPIASALSSEIIPAIYYEKGNTVQSCGLFVNAPGKQHPDFVELLSSEPGAGFPQCINITTIVPFRLQNRDYVSVEYIARETRNENYRNFHYLYRDQERGFVVDQELTDAVPNIETTIAEAMPTPAKKLDGIRAARLAYLAKAFPQWKMEQRDFIADANSSFAVFEDKKNSQCHLALETGGKPLVANTAEYAHDEKCVGVLASSRLMRSAITYYLEIFKVGPKKQLVGIMSAAPQGDVKAEKTLSEKINHLGATSDMKTAKGALATTLEQ</sequence>
<dbReference type="RefSeq" id="WP_259449568.1">
    <property type="nucleotide sequence ID" value="NZ_CP119520.1"/>
</dbReference>
<comment type="caution">
    <text evidence="2">The sequence shown here is derived from an EMBL/GenBank/DDBJ whole genome shotgun (WGS) entry which is preliminary data.</text>
</comment>
<feature type="signal peptide" evidence="1">
    <location>
        <begin position="1"/>
        <end position="22"/>
    </location>
</feature>
<evidence type="ECO:0000313" key="2">
    <source>
        <dbReference type="EMBL" id="MCS0630465.1"/>
    </source>
</evidence>
<organism evidence="2 3">
    <name type="scientific">Telluria mixta</name>
    <dbReference type="NCBI Taxonomy" id="34071"/>
    <lineage>
        <taxon>Bacteria</taxon>
        <taxon>Pseudomonadati</taxon>
        <taxon>Pseudomonadota</taxon>
        <taxon>Betaproteobacteria</taxon>
        <taxon>Burkholderiales</taxon>
        <taxon>Oxalobacteraceae</taxon>
        <taxon>Telluria group</taxon>
        <taxon>Telluria</taxon>
    </lineage>
</organism>
<evidence type="ECO:0000256" key="1">
    <source>
        <dbReference type="SAM" id="SignalP"/>
    </source>
</evidence>
<keyword evidence="3" id="KW-1185">Reference proteome</keyword>
<dbReference type="EMBL" id="JANUHC010000004">
    <property type="protein sequence ID" value="MCS0630465.1"/>
    <property type="molecule type" value="Genomic_DNA"/>
</dbReference>
<accession>A0ABT2BZB0</accession>
<reference evidence="2" key="1">
    <citation type="submission" date="2022-08" db="EMBL/GenBank/DDBJ databases">
        <title>Reclassification of Massilia species as members of the genera Telluria, Duganella, Pseudoduganella, Mokoshia gen. nov. and Zemynaea gen. nov. using orthogonal and non-orthogonal genome-based approaches.</title>
        <authorList>
            <person name="Bowman J.P."/>
        </authorList>
    </citation>
    <scope>NUCLEOTIDE SEQUENCE</scope>
    <source>
        <strain evidence="2">LMG 11547</strain>
    </source>
</reference>
<proteinExistence type="predicted"/>